<comment type="subunit">
    <text evidence="4">Binds to mitochondrial small subunit 15S rRNA.</text>
</comment>
<dbReference type="InterPro" id="IPR011990">
    <property type="entry name" value="TPR-like_helical_dom_sf"/>
</dbReference>
<name>A0A409XYQ3_9AGAR</name>
<keyword evidence="2" id="KW-0677">Repeat</keyword>
<feature type="repeat" description="PPR" evidence="5">
    <location>
        <begin position="1071"/>
        <end position="1101"/>
    </location>
</feature>
<dbReference type="InParanoid" id="A0A409XYQ3"/>
<evidence type="ECO:0000256" key="3">
    <source>
        <dbReference type="ARBA" id="ARBA00044493"/>
    </source>
</evidence>
<dbReference type="PROSITE" id="PS51375">
    <property type="entry name" value="PPR"/>
    <property type="match status" value="3"/>
</dbReference>
<organism evidence="9 10">
    <name type="scientific">Gymnopilus dilepis</name>
    <dbReference type="NCBI Taxonomy" id="231916"/>
    <lineage>
        <taxon>Eukaryota</taxon>
        <taxon>Fungi</taxon>
        <taxon>Dikarya</taxon>
        <taxon>Basidiomycota</taxon>
        <taxon>Agaricomycotina</taxon>
        <taxon>Agaricomycetes</taxon>
        <taxon>Agaricomycetidae</taxon>
        <taxon>Agaricales</taxon>
        <taxon>Agaricineae</taxon>
        <taxon>Hymenogastraceae</taxon>
        <taxon>Gymnopilus</taxon>
    </lineage>
</organism>
<feature type="region of interest" description="Disordered" evidence="6">
    <location>
        <begin position="29"/>
        <end position="49"/>
    </location>
</feature>
<feature type="domain" description="PROP1-like PPR" evidence="7">
    <location>
        <begin position="1015"/>
        <end position="1152"/>
    </location>
</feature>
<dbReference type="NCBIfam" id="TIGR00756">
    <property type="entry name" value="PPR"/>
    <property type="match status" value="3"/>
</dbReference>
<dbReference type="Proteomes" id="UP000284706">
    <property type="component" value="Unassembled WGS sequence"/>
</dbReference>
<evidence type="ECO:0000313" key="10">
    <source>
        <dbReference type="Proteomes" id="UP000284706"/>
    </source>
</evidence>
<dbReference type="PANTHER" id="PTHR47936">
    <property type="entry name" value="PPR_LONG DOMAIN-CONTAINING PROTEIN"/>
    <property type="match status" value="1"/>
</dbReference>
<comment type="function">
    <text evidence="3">Regulates mitochondrial small subunit maturation by controlling 15S rRNA 5'-end processing. Localizes to the 5' precursor of the 15S rRNA in a position that is subsequently occupied by mS47 in the mature yeast mtSSU. Uses structure and sequence-specific RNA recognition, binding to a single-stranded region of the precursor and specifically recognizing bases -6 to -1. The exchange of Ccm1 for mS47 is coupled to the irreversible removal of precursor rRNA that is accompanied by conformational changes of the mitoribosomal proteins uS5m and mS26. These conformational changes signal completion of 5'-end rRNA processing through protection of the mature 5'-end of the 15S rRNA and stabilization of mS47. The removal of the 5' precursor together with the dissociation of Ccm1 may be catalyzed by the 5'-3' exoribonuclease Pet127. Involved in the specific removal of group I introns in mitochondrial encoded transcripts.</text>
</comment>
<comment type="similarity">
    <text evidence="1">Belongs to the CCM1 family.</text>
</comment>
<dbReference type="OrthoDB" id="411857at2759"/>
<dbReference type="Pfam" id="PF17177">
    <property type="entry name" value="PPR_long"/>
    <property type="match status" value="1"/>
</dbReference>
<evidence type="ECO:0000256" key="5">
    <source>
        <dbReference type="PROSITE-ProRule" id="PRU00708"/>
    </source>
</evidence>
<gene>
    <name evidence="9" type="ORF">CVT26_015973</name>
</gene>
<feature type="region of interest" description="Disordered" evidence="6">
    <location>
        <begin position="1285"/>
        <end position="1305"/>
    </location>
</feature>
<accession>A0A409XYQ3</accession>
<evidence type="ECO:0000256" key="4">
    <source>
        <dbReference type="ARBA" id="ARBA00044511"/>
    </source>
</evidence>
<sequence length="1366" mass="151172">MLPHILHSTTRAVAVVQNQTHTIRNVLQIQSSGPSSGSGSSWGNGPGPGGAKYNAGSRFYSGYNSAGRAVTQANAVTSNDGSVLQSDEKEEVVHRRPLLPTPPKRHRLRSSSLSLNVAGRTERGEKMGVLKTVQLHARAKHTFVATDTLASAKEKLLTDASETIPSGPLLVRRNSTSAPLSPLLDKPTPLPVEDAKQHSRPSSPVGVKPRTPTSTPPKEETDHFVASFQRLAKSSDEIAVADVVRIMLLQKKTPTLEQFNAALDATIRTREVGQPLHSVIKLYNTMLEKSVTPDVQTYESLIMALVDRDLEVMKAITSFEVRTKRSPLSGRLEAVTPEADQDRIRLLQAEDNFASAMSLFEGVLAIGAQNQLSYATYSRLLSSCAKHSDVNAAIHVWAQLESVHSQIGQMAYHSMILAFTNANRIKDAEQVFDAYLQACRTGKIREYPITMTEEERRAQIMVWNLMIEAYFRVGQPDKAVGLVDQMLQSTAGDKFMPKDVPIATSSTFTTVIAGFLLSGDLQSALNWFNNLLGQERTPSNPFEGLGGRAMRPDSVAWHLIIDALAAEGNLEELNRLYMVMKANREEDNLMIRPVDRMIIHRANMDNLKNLNNETALQTLQFLLDDLAELEPSQEKWNMQIDICNEFVARGQYELPATVIVNEVVRELQAHGDELHAHTLLWLQKVALDFSERVYGAAAEGKGDVPFFTVLDLGRLGFRLGLKQELKFSPFILHSYGYARSMSLLPYGELLPEDWNIFLSHAVHFEDNALRGNPNDLHIMPTFSFHGLGSLLEDMATHGFQFDQVHPETRNMVIQVLGANLGEQGRRELFEQLGASYTASLAEFEQAQAAVLEDSLSASSPTISLQTETTQTSVDTLPELAFDRYHSRAVEERLRFNSKSPDHGPLQAYDLFVKGLEKGLVPHANVMGHMIEGLGRLNELDKVRELYSIAQQTFPLVHPEQRLAQWVQIEDSMIIALAHSGNVDAAHVHRLRILEHGGSPSADAYGVLIQHVKDTTDDASAAMVLFQESIERGVRPNLYLYNNIISKLSKARKADYAMELFQQMKASGVRPSSITYGAVIGACARVGDVTSAEALYHEMQHSPDFKPRVPPYNTMMQLHTTTRPNRNSVLYYYDEMRKVGVKPSSHTYKLLLDAYGSLEPVDLRGMERVFAELQQDKAVHLTGAHFASLINAYGCVAKDLDKALSVFETMHTVPGAPAPDAVVFEAVVNVVVAHKRTDLIPVYISKMTESGVHMTAYIANFLIKGYANVGDMDQARAVFESLSDPPTGVAAPNNHAPHSPEASSSVPVMEPVYREPSTWEVMVRAELGAGNRQAALDLLERLKESRQYPEAVYNRISGVLTDHSVPL</sequence>
<dbReference type="InterPro" id="IPR033443">
    <property type="entry name" value="PROP1-like_PPR_dom"/>
</dbReference>
<feature type="domain" description="Pentatricopeptide repeat-containing protein-mitochondrial" evidence="8">
    <location>
        <begin position="1175"/>
        <end position="1280"/>
    </location>
</feature>
<evidence type="ECO:0000259" key="7">
    <source>
        <dbReference type="Pfam" id="PF17177"/>
    </source>
</evidence>
<dbReference type="STRING" id="231916.A0A409XYQ3"/>
<feature type="repeat" description="PPR" evidence="5">
    <location>
        <begin position="459"/>
        <end position="489"/>
    </location>
</feature>
<reference evidence="9 10" key="1">
    <citation type="journal article" date="2018" name="Evol. Lett.">
        <title>Horizontal gene cluster transfer increased hallucinogenic mushroom diversity.</title>
        <authorList>
            <person name="Reynolds H.T."/>
            <person name="Vijayakumar V."/>
            <person name="Gluck-Thaler E."/>
            <person name="Korotkin H.B."/>
            <person name="Matheny P.B."/>
            <person name="Slot J.C."/>
        </authorList>
    </citation>
    <scope>NUCLEOTIDE SEQUENCE [LARGE SCALE GENOMIC DNA]</scope>
    <source>
        <strain evidence="9 10">SRW20</strain>
    </source>
</reference>
<protein>
    <submittedName>
        <fullName evidence="9">Uncharacterized protein</fullName>
    </submittedName>
</protein>
<dbReference type="EMBL" id="NHYE01001410">
    <property type="protein sequence ID" value="PPQ95843.1"/>
    <property type="molecule type" value="Genomic_DNA"/>
</dbReference>
<evidence type="ECO:0000256" key="2">
    <source>
        <dbReference type="ARBA" id="ARBA00022737"/>
    </source>
</evidence>
<keyword evidence="10" id="KW-1185">Reference proteome</keyword>
<evidence type="ECO:0000256" key="6">
    <source>
        <dbReference type="SAM" id="MobiDB-lite"/>
    </source>
</evidence>
<dbReference type="InterPro" id="IPR057027">
    <property type="entry name" value="TPR_mt"/>
</dbReference>
<evidence type="ECO:0000313" key="9">
    <source>
        <dbReference type="EMBL" id="PPQ95843.1"/>
    </source>
</evidence>
<dbReference type="Gene3D" id="1.25.40.10">
    <property type="entry name" value="Tetratricopeptide repeat domain"/>
    <property type="match status" value="5"/>
</dbReference>
<evidence type="ECO:0000256" key="1">
    <source>
        <dbReference type="ARBA" id="ARBA00006192"/>
    </source>
</evidence>
<feature type="compositionally biased region" description="Gly residues" evidence="6">
    <location>
        <begin position="40"/>
        <end position="49"/>
    </location>
</feature>
<feature type="repeat" description="PPR" evidence="5">
    <location>
        <begin position="1036"/>
        <end position="1070"/>
    </location>
</feature>
<dbReference type="FunCoup" id="A0A409XYQ3">
    <property type="interactions" value="139"/>
</dbReference>
<dbReference type="Pfam" id="PF23276">
    <property type="entry name" value="TPR_24"/>
    <property type="match status" value="1"/>
</dbReference>
<dbReference type="InterPro" id="IPR002885">
    <property type="entry name" value="PPR_rpt"/>
</dbReference>
<proteinExistence type="inferred from homology"/>
<comment type="caution">
    <text evidence="9">The sequence shown here is derived from an EMBL/GenBank/DDBJ whole genome shotgun (WGS) entry which is preliminary data.</text>
</comment>
<dbReference type="Pfam" id="PF01535">
    <property type="entry name" value="PPR"/>
    <property type="match status" value="2"/>
</dbReference>
<dbReference type="PANTHER" id="PTHR47936:SF1">
    <property type="entry name" value="PENTATRICOPEPTIDE REPEAT-CONTAINING PROTEIN GUN1, CHLOROPLASTIC"/>
    <property type="match status" value="1"/>
</dbReference>
<evidence type="ECO:0000259" key="8">
    <source>
        <dbReference type="Pfam" id="PF23276"/>
    </source>
</evidence>
<feature type="region of interest" description="Disordered" evidence="6">
    <location>
        <begin position="166"/>
        <end position="221"/>
    </location>
</feature>
<dbReference type="SUPFAM" id="SSF48452">
    <property type="entry name" value="TPR-like"/>
    <property type="match status" value="1"/>
</dbReference>